<keyword evidence="3" id="KW-0489">Methyltransferase</keyword>
<name>A0A226MJD2_CALSU</name>
<dbReference type="STRING" id="9009.A0A226MJD2"/>
<protein>
    <recommendedName>
        <fullName evidence="2">tRNA (adenine(58)-N(1))-methyltransferase</fullName>
        <ecNumber evidence="2">2.1.1.220</ecNumber>
    </recommendedName>
</protein>
<organism evidence="11 12">
    <name type="scientific">Callipepla squamata</name>
    <name type="common">Scaled quail</name>
    <dbReference type="NCBI Taxonomy" id="9009"/>
    <lineage>
        <taxon>Eukaryota</taxon>
        <taxon>Metazoa</taxon>
        <taxon>Chordata</taxon>
        <taxon>Craniata</taxon>
        <taxon>Vertebrata</taxon>
        <taxon>Euteleostomi</taxon>
        <taxon>Archelosauria</taxon>
        <taxon>Archosauria</taxon>
        <taxon>Dinosauria</taxon>
        <taxon>Saurischia</taxon>
        <taxon>Theropoda</taxon>
        <taxon>Coelurosauria</taxon>
        <taxon>Aves</taxon>
        <taxon>Neognathae</taxon>
        <taxon>Galloanserae</taxon>
        <taxon>Galliformes</taxon>
        <taxon>Odontophoridae</taxon>
        <taxon>Callipepla</taxon>
    </lineage>
</organism>
<keyword evidence="4" id="KW-0808">Transferase</keyword>
<comment type="caution">
    <text evidence="11">The sequence shown here is derived from an EMBL/GenBank/DDBJ whole genome shotgun (WGS) entry which is preliminary data.</text>
</comment>
<comment type="subcellular location">
    <subcellularLocation>
        <location evidence="1">Nucleus</location>
    </subcellularLocation>
</comment>
<feature type="compositionally biased region" description="Polar residues" evidence="9">
    <location>
        <begin position="227"/>
        <end position="244"/>
    </location>
</feature>
<evidence type="ECO:0000256" key="5">
    <source>
        <dbReference type="ARBA" id="ARBA00022691"/>
    </source>
</evidence>
<keyword evidence="6" id="KW-0819">tRNA processing</keyword>
<feature type="domain" description="tRNA (adenine(58)-N(1))-methyltransferase catalytic subunit TRM61 C-terminal" evidence="10">
    <location>
        <begin position="160"/>
        <end position="267"/>
    </location>
</feature>
<reference evidence="11 12" key="1">
    <citation type="submission" date="2016-07" db="EMBL/GenBank/DDBJ databases">
        <title>Disparate Historic Effective Population Sizes Predicted by Modern Levels of Genome Diversity for the Scaled Quail (Callipepla squamata) and the Northern Bobwhite (Colinus virginianus): Inferences from First and Second Generation Draft Genome Assemblies for Sympatric New World Quail.</title>
        <authorList>
            <person name="Oldeschulte D.L."/>
            <person name="Halley Y.A."/>
            <person name="Bhattarai E.K."/>
            <person name="Brashear W.A."/>
            <person name="Hill J."/>
            <person name="Metz R.P."/>
            <person name="Johnson C.D."/>
            <person name="Rollins D."/>
            <person name="Peterson M.J."/>
            <person name="Bickhart D.M."/>
            <person name="Decker J.E."/>
            <person name="Seabury C.M."/>
        </authorList>
    </citation>
    <scope>NUCLEOTIDE SEQUENCE [LARGE SCALE GENOMIC DNA]</scope>
    <source>
        <strain evidence="11 12">Texas</strain>
        <tissue evidence="11">Leg muscle</tissue>
    </source>
</reference>
<proteinExistence type="predicted"/>
<dbReference type="GO" id="GO:0160107">
    <property type="term" value="F:tRNA (adenine(58)-N1)-methyltransferase activity"/>
    <property type="evidence" value="ECO:0007669"/>
    <property type="project" value="UniProtKB-EC"/>
</dbReference>
<dbReference type="OrthoDB" id="1925287at2759"/>
<evidence type="ECO:0000256" key="7">
    <source>
        <dbReference type="ARBA" id="ARBA00023242"/>
    </source>
</evidence>
<evidence type="ECO:0000256" key="2">
    <source>
        <dbReference type="ARBA" id="ARBA00012796"/>
    </source>
</evidence>
<evidence type="ECO:0000259" key="10">
    <source>
        <dbReference type="Pfam" id="PF08704"/>
    </source>
</evidence>
<dbReference type="PANTHER" id="PTHR12133:SF2">
    <property type="entry name" value="TRNA (ADENINE(58)-N(1))-METHYLTRANSFERASE CATALYTIC SUBUNIT TRMT61A"/>
    <property type="match status" value="1"/>
</dbReference>
<keyword evidence="7" id="KW-0539">Nucleus</keyword>
<sequence length="270" mass="28966">MILVWTLPHDAEVCGGFSVENLSLESAEGTGSGSLSHALIRTVAPTGHLYTVEFHQQRAEKAKEEFREHGVEHLVTVTNQDVCKNGFGVSDIADAVFLDIPSPWEAIGHAKSALKAEATVAAWPEAMGYSCGSAGHIDKPINLMSWELADLVHNSIGIAGVGGRICSFSPCIEQVQRTCLAMEEYGFTEINTLEILLRVYNVRTISLQIPDLGKAAEDNASAAFDSSHPSNQGSPGTNPQQGTVQFKSGVPLREMVGHTGYLTFATKSLL</sequence>
<dbReference type="InterPro" id="IPR014816">
    <property type="entry name" value="tRNA_MeTrfase_Gcd14"/>
</dbReference>
<dbReference type="EC" id="2.1.1.220" evidence="2"/>
<evidence type="ECO:0000256" key="3">
    <source>
        <dbReference type="ARBA" id="ARBA00022603"/>
    </source>
</evidence>
<dbReference type="GO" id="GO:0030488">
    <property type="term" value="P:tRNA methylation"/>
    <property type="evidence" value="ECO:0007669"/>
    <property type="project" value="InterPro"/>
</dbReference>
<dbReference type="InterPro" id="IPR029063">
    <property type="entry name" value="SAM-dependent_MTases_sf"/>
</dbReference>
<dbReference type="GO" id="GO:0005634">
    <property type="term" value="C:nucleus"/>
    <property type="evidence" value="ECO:0007669"/>
    <property type="project" value="UniProtKB-SubCell"/>
</dbReference>
<comment type="catalytic activity">
    <reaction evidence="8">
        <text>an adenosine in mRNA + S-adenosyl-L-methionine = an N(1)-methyladenosine in mRNA + S-adenosyl-L-homocysteine + H(+)</text>
        <dbReference type="Rhea" id="RHEA:55392"/>
        <dbReference type="Rhea" id="RHEA-COMP:12414"/>
        <dbReference type="Rhea" id="RHEA-COMP:12415"/>
        <dbReference type="ChEBI" id="CHEBI:15378"/>
        <dbReference type="ChEBI" id="CHEBI:57856"/>
        <dbReference type="ChEBI" id="CHEBI:59789"/>
        <dbReference type="ChEBI" id="CHEBI:74411"/>
        <dbReference type="ChEBI" id="CHEBI:74491"/>
    </reaction>
</comment>
<keyword evidence="12" id="KW-1185">Reference proteome</keyword>
<dbReference type="PROSITE" id="PS51620">
    <property type="entry name" value="SAM_TRM61"/>
    <property type="match status" value="1"/>
</dbReference>
<dbReference type="Proteomes" id="UP000198323">
    <property type="component" value="Unassembled WGS sequence"/>
</dbReference>
<dbReference type="AlphaFoldDB" id="A0A226MJD2"/>
<evidence type="ECO:0000313" key="12">
    <source>
        <dbReference type="Proteomes" id="UP000198323"/>
    </source>
</evidence>
<gene>
    <name evidence="11" type="ORF">ASZ78_004301</name>
</gene>
<dbReference type="SUPFAM" id="SSF53335">
    <property type="entry name" value="S-adenosyl-L-methionine-dependent methyltransferases"/>
    <property type="match status" value="1"/>
</dbReference>
<evidence type="ECO:0000256" key="9">
    <source>
        <dbReference type="SAM" id="MobiDB-lite"/>
    </source>
</evidence>
<feature type="domain" description="tRNA (adenine(58)-N(1))-methyltransferase catalytic subunit TRM61 C-terminal" evidence="10">
    <location>
        <begin position="28"/>
        <end position="119"/>
    </location>
</feature>
<keyword evidence="5" id="KW-0949">S-adenosyl-L-methionine</keyword>
<dbReference type="InterPro" id="IPR049470">
    <property type="entry name" value="TRM61_C"/>
</dbReference>
<dbReference type="Gene3D" id="3.40.50.150">
    <property type="entry name" value="Vaccinia Virus protein VP39"/>
    <property type="match status" value="1"/>
</dbReference>
<accession>A0A226MJD2</accession>
<dbReference type="GO" id="GO:0031515">
    <property type="term" value="C:tRNA (m1A) methyltransferase complex"/>
    <property type="evidence" value="ECO:0007669"/>
    <property type="project" value="InterPro"/>
</dbReference>
<dbReference type="EMBL" id="MCFN01000757">
    <property type="protein sequence ID" value="OXB55391.1"/>
    <property type="molecule type" value="Genomic_DNA"/>
</dbReference>
<evidence type="ECO:0000256" key="6">
    <source>
        <dbReference type="ARBA" id="ARBA00022694"/>
    </source>
</evidence>
<dbReference type="PANTHER" id="PTHR12133">
    <property type="entry name" value="TRNA (ADENINE(58)-N(1))-METHYLTRANSFERASE"/>
    <property type="match status" value="1"/>
</dbReference>
<dbReference type="Pfam" id="PF08704">
    <property type="entry name" value="GCD14"/>
    <property type="match status" value="2"/>
</dbReference>
<evidence type="ECO:0000256" key="8">
    <source>
        <dbReference type="ARBA" id="ARBA00048481"/>
    </source>
</evidence>
<evidence type="ECO:0000313" key="11">
    <source>
        <dbReference type="EMBL" id="OXB55391.1"/>
    </source>
</evidence>
<evidence type="ECO:0000256" key="1">
    <source>
        <dbReference type="ARBA" id="ARBA00004123"/>
    </source>
</evidence>
<evidence type="ECO:0000256" key="4">
    <source>
        <dbReference type="ARBA" id="ARBA00022679"/>
    </source>
</evidence>
<feature type="region of interest" description="Disordered" evidence="9">
    <location>
        <begin position="220"/>
        <end position="244"/>
    </location>
</feature>